<evidence type="ECO:0000256" key="2">
    <source>
        <dbReference type="ARBA" id="ARBA00022857"/>
    </source>
</evidence>
<protein>
    <submittedName>
        <fullName evidence="5">Putative NAD(P)H-dependent D-xylose reductase xyl1</fullName>
    </submittedName>
</protein>
<dbReference type="PANTHER" id="PTHR43827:SF3">
    <property type="entry name" value="NADP-DEPENDENT OXIDOREDUCTASE DOMAIN-CONTAINING PROTEIN"/>
    <property type="match status" value="1"/>
</dbReference>
<dbReference type="InterPro" id="IPR023210">
    <property type="entry name" value="NADP_OxRdtase_dom"/>
</dbReference>
<comment type="caution">
    <text evidence="5">The sequence shown here is derived from an EMBL/GenBank/DDBJ whole genome shotgun (WGS) entry which is preliminary data.</text>
</comment>
<organism evidence="5 6">
    <name type="scientific">Smittium culicis</name>
    <dbReference type="NCBI Taxonomy" id="133412"/>
    <lineage>
        <taxon>Eukaryota</taxon>
        <taxon>Fungi</taxon>
        <taxon>Fungi incertae sedis</taxon>
        <taxon>Zoopagomycota</taxon>
        <taxon>Kickxellomycotina</taxon>
        <taxon>Harpellomycetes</taxon>
        <taxon>Harpellales</taxon>
        <taxon>Legeriomycetaceae</taxon>
        <taxon>Smittium</taxon>
    </lineage>
</organism>
<dbReference type="Pfam" id="PF00248">
    <property type="entry name" value="Aldo_ket_red"/>
    <property type="match status" value="1"/>
</dbReference>
<evidence type="ECO:0000256" key="1">
    <source>
        <dbReference type="ARBA" id="ARBA00007905"/>
    </source>
</evidence>
<evidence type="ECO:0000259" key="4">
    <source>
        <dbReference type="Pfam" id="PF00248"/>
    </source>
</evidence>
<dbReference type="InterPro" id="IPR020471">
    <property type="entry name" value="AKR"/>
</dbReference>
<dbReference type="AlphaFoldDB" id="A0A1R1YU17"/>
<dbReference type="InterPro" id="IPR036812">
    <property type="entry name" value="NAD(P)_OxRdtase_dom_sf"/>
</dbReference>
<keyword evidence="6" id="KW-1185">Reference proteome</keyword>
<keyword evidence="2" id="KW-0521">NADP</keyword>
<evidence type="ECO:0000256" key="3">
    <source>
        <dbReference type="ARBA" id="ARBA00023002"/>
    </source>
</evidence>
<dbReference type="GO" id="GO:0016616">
    <property type="term" value="F:oxidoreductase activity, acting on the CH-OH group of donors, NAD or NADP as acceptor"/>
    <property type="evidence" value="ECO:0007669"/>
    <property type="project" value="UniProtKB-ARBA"/>
</dbReference>
<dbReference type="Gene3D" id="3.20.20.100">
    <property type="entry name" value="NADP-dependent oxidoreductase domain"/>
    <property type="match status" value="1"/>
</dbReference>
<dbReference type="SUPFAM" id="SSF51430">
    <property type="entry name" value="NAD(P)-linked oxidoreductase"/>
    <property type="match status" value="1"/>
</dbReference>
<reference evidence="6" key="1">
    <citation type="submission" date="2017-01" db="EMBL/GenBank/DDBJ databases">
        <authorList>
            <person name="Wang Y."/>
            <person name="White M."/>
            <person name="Kvist S."/>
            <person name="Moncalvo J.-M."/>
        </authorList>
    </citation>
    <scope>NUCLEOTIDE SEQUENCE [LARGE SCALE GENOMIC DNA]</scope>
    <source>
        <strain evidence="6">ID-206-W2</strain>
    </source>
</reference>
<accession>A0A1R1YU17</accession>
<feature type="domain" description="NADP-dependent oxidoreductase" evidence="4">
    <location>
        <begin position="7"/>
        <end position="114"/>
    </location>
</feature>
<dbReference type="OrthoDB" id="416253at2759"/>
<proteinExistence type="inferred from homology"/>
<keyword evidence="3" id="KW-0560">Oxidoreductase</keyword>
<dbReference type="PANTHER" id="PTHR43827">
    <property type="entry name" value="2,5-DIKETO-D-GLUCONIC ACID REDUCTASE"/>
    <property type="match status" value="1"/>
</dbReference>
<dbReference type="Proteomes" id="UP000187429">
    <property type="component" value="Unassembled WGS sequence"/>
</dbReference>
<evidence type="ECO:0000313" key="6">
    <source>
        <dbReference type="Proteomes" id="UP000187429"/>
    </source>
</evidence>
<gene>
    <name evidence="5" type="ORF">AYI69_g92</name>
</gene>
<dbReference type="EMBL" id="LSSM01000020">
    <property type="protein sequence ID" value="OMJ30371.1"/>
    <property type="molecule type" value="Genomic_DNA"/>
</dbReference>
<evidence type="ECO:0000313" key="5">
    <source>
        <dbReference type="EMBL" id="OMJ30371.1"/>
    </source>
</evidence>
<sequence>MEFHSYLTRKKLVNYAKSKDIAITAYSSFGDASYLSMGIVDKSSGFVSLMENKTILDIAKNHSVTAAQVLLRWAVQQNISVIPKSTNTERMSLNIQVYNFVLSDEEMKWIDDLNKDMRFVDPDFYLCGYPFYAN</sequence>
<name>A0A1R1YU17_9FUNG</name>
<comment type="similarity">
    <text evidence="1">Belongs to the aldo/keto reductase family.</text>
</comment>